<proteinExistence type="predicted"/>
<feature type="region of interest" description="Disordered" evidence="1">
    <location>
        <begin position="22"/>
        <end position="49"/>
    </location>
</feature>
<reference evidence="3 4" key="1">
    <citation type="journal article" date="2019" name="Nat. Commun.">
        <title>The antimicrobial potential of Streptomyces from insect microbiomes.</title>
        <authorList>
            <person name="Chevrette M.G."/>
            <person name="Carlson C.M."/>
            <person name="Ortega H.E."/>
            <person name="Thomas C."/>
            <person name="Ananiev G.E."/>
            <person name="Barns K.J."/>
            <person name="Book A.J."/>
            <person name="Cagnazzo J."/>
            <person name="Carlos C."/>
            <person name="Flanigan W."/>
            <person name="Grubbs K.J."/>
            <person name="Horn H.A."/>
            <person name="Hoffmann F.M."/>
            <person name="Klassen J.L."/>
            <person name="Knack J.J."/>
            <person name="Lewin G.R."/>
            <person name="McDonald B.R."/>
            <person name="Muller L."/>
            <person name="Melo W.G.P."/>
            <person name="Pinto-Tomas A.A."/>
            <person name="Schmitz A."/>
            <person name="Wendt-Pienkowski E."/>
            <person name="Wildman S."/>
            <person name="Zhao M."/>
            <person name="Zhang F."/>
            <person name="Bugni T.S."/>
            <person name="Andes D.R."/>
            <person name="Pupo M.T."/>
            <person name="Currie C.R."/>
        </authorList>
    </citation>
    <scope>NUCLEOTIDE SEQUENCE [LARGE SCALE GENOMIC DNA]</scope>
    <source>
        <strain evidence="3 4">SID5840</strain>
    </source>
</reference>
<dbReference type="PROSITE" id="PS51257">
    <property type="entry name" value="PROKAR_LIPOPROTEIN"/>
    <property type="match status" value="1"/>
</dbReference>
<dbReference type="Proteomes" id="UP000467124">
    <property type="component" value="Unassembled WGS sequence"/>
</dbReference>
<protein>
    <recommendedName>
        <fullName evidence="5">Lipoprotein</fullName>
    </recommendedName>
</protein>
<comment type="caution">
    <text evidence="3">The sequence shown here is derived from an EMBL/GenBank/DDBJ whole genome shotgun (WGS) entry which is preliminary data.</text>
</comment>
<organism evidence="3 4">
    <name type="scientific">Nocardiopsis alba</name>
    <dbReference type="NCBI Taxonomy" id="53437"/>
    <lineage>
        <taxon>Bacteria</taxon>
        <taxon>Bacillati</taxon>
        <taxon>Actinomycetota</taxon>
        <taxon>Actinomycetes</taxon>
        <taxon>Streptosporangiales</taxon>
        <taxon>Nocardiopsidaceae</taxon>
        <taxon>Nocardiopsis</taxon>
    </lineage>
</organism>
<evidence type="ECO:0000313" key="4">
    <source>
        <dbReference type="Proteomes" id="UP000467124"/>
    </source>
</evidence>
<name>A0A7K2ISZ9_9ACTN</name>
<feature type="chain" id="PRO_5029587384" description="Lipoprotein" evidence="2">
    <location>
        <begin position="25"/>
        <end position="163"/>
    </location>
</feature>
<keyword evidence="2" id="KW-0732">Signal</keyword>
<evidence type="ECO:0000256" key="2">
    <source>
        <dbReference type="SAM" id="SignalP"/>
    </source>
</evidence>
<accession>A0A7K2ISZ9</accession>
<dbReference type="EMBL" id="WWHY01000001">
    <property type="protein sequence ID" value="MYR33006.1"/>
    <property type="molecule type" value="Genomic_DNA"/>
</dbReference>
<dbReference type="AlphaFoldDB" id="A0A7K2ISZ9"/>
<feature type="compositionally biased region" description="Polar residues" evidence="1">
    <location>
        <begin position="38"/>
        <end position="48"/>
    </location>
</feature>
<gene>
    <name evidence="3" type="ORF">GTW20_12215</name>
</gene>
<evidence type="ECO:0000256" key="1">
    <source>
        <dbReference type="SAM" id="MobiDB-lite"/>
    </source>
</evidence>
<dbReference type="RefSeq" id="WP_161110990.1">
    <property type="nucleotide sequence ID" value="NZ_WWHY01000001.1"/>
</dbReference>
<evidence type="ECO:0008006" key="5">
    <source>
        <dbReference type="Google" id="ProtNLM"/>
    </source>
</evidence>
<evidence type="ECO:0000313" key="3">
    <source>
        <dbReference type="EMBL" id="MYR33006.1"/>
    </source>
</evidence>
<sequence length="163" mass="17206">MRSSSIAACAALLLTLTACGPADAGDDTTDTATDRTASSPESAPTPATTREAVEQAMEGDPWYEGLTDEQLDLIHDGSADLCSVADEEITYGEVEDGAQSMSYTRTLVMQIGLAGAAAAVGKGEEVEESARRFLMTYVGEDCPEHTDAMMVILDEQRDVLFGS</sequence>
<feature type="signal peptide" evidence="2">
    <location>
        <begin position="1"/>
        <end position="24"/>
    </location>
</feature>